<dbReference type="Gene3D" id="3.40.50.1820">
    <property type="entry name" value="alpha/beta hydrolase"/>
    <property type="match status" value="1"/>
</dbReference>
<dbReference type="GO" id="GO:0016747">
    <property type="term" value="F:acyltransferase activity, transferring groups other than amino-acyl groups"/>
    <property type="evidence" value="ECO:0007669"/>
    <property type="project" value="InterPro"/>
</dbReference>
<evidence type="ECO:0000313" key="4">
    <source>
        <dbReference type="EMBL" id="NDU96377.1"/>
    </source>
</evidence>
<dbReference type="EMBL" id="JAAFZH010000006">
    <property type="protein sequence ID" value="NDU96377.1"/>
    <property type="molecule type" value="Genomic_DNA"/>
</dbReference>
<protein>
    <submittedName>
        <fullName evidence="4">Alpha/beta hydrolase</fullName>
    </submittedName>
</protein>
<dbReference type="AlphaFoldDB" id="A0A6L9LA72"/>
<organism evidence="4 5">
    <name type="scientific">Spirosoma terrae</name>
    <dbReference type="NCBI Taxonomy" id="1968276"/>
    <lineage>
        <taxon>Bacteria</taxon>
        <taxon>Pseudomonadati</taxon>
        <taxon>Bacteroidota</taxon>
        <taxon>Cytophagia</taxon>
        <taxon>Cytophagales</taxon>
        <taxon>Cytophagaceae</taxon>
        <taxon>Spirosoma</taxon>
    </lineage>
</organism>
<dbReference type="Proteomes" id="UP000474175">
    <property type="component" value="Unassembled WGS sequence"/>
</dbReference>
<comment type="caution">
    <text evidence="4">The sequence shown here is derived from an EMBL/GenBank/DDBJ whole genome shotgun (WGS) entry which is preliminary data.</text>
</comment>
<evidence type="ECO:0000256" key="2">
    <source>
        <dbReference type="PIRSR" id="PIRSR000443-1"/>
    </source>
</evidence>
<dbReference type="InterPro" id="IPR029058">
    <property type="entry name" value="AB_hydrolase_fold"/>
</dbReference>
<keyword evidence="4" id="KW-0378">Hydrolase</keyword>
<accession>A0A6L9LA72</accession>
<reference evidence="4 5" key="1">
    <citation type="submission" date="2020-02" db="EMBL/GenBank/DDBJ databases">
        <title>Draft genome sequence of two Spirosoma agri KCTC 52727 and Spirosoma terrae KCTC 52035.</title>
        <authorList>
            <person name="Rojas J."/>
            <person name="Ambika Manirajan B."/>
            <person name="Suarez C."/>
            <person name="Ratering S."/>
            <person name="Schnell S."/>
        </authorList>
    </citation>
    <scope>NUCLEOTIDE SEQUENCE [LARGE SCALE GENOMIC DNA]</scope>
    <source>
        <strain evidence="4 5">KCTC 52035</strain>
    </source>
</reference>
<evidence type="ECO:0000256" key="1">
    <source>
        <dbReference type="ARBA" id="ARBA00022679"/>
    </source>
</evidence>
<dbReference type="SUPFAM" id="SSF53474">
    <property type="entry name" value="alpha/beta-Hydrolases"/>
    <property type="match status" value="1"/>
</dbReference>
<dbReference type="PANTHER" id="PTHR32268">
    <property type="entry name" value="HOMOSERINE O-ACETYLTRANSFERASE"/>
    <property type="match status" value="1"/>
</dbReference>
<feature type="active site" description="Nucleophile" evidence="2">
    <location>
        <position position="174"/>
    </location>
</feature>
<dbReference type="Pfam" id="PF00561">
    <property type="entry name" value="Abhydrolase_1"/>
    <property type="match status" value="1"/>
</dbReference>
<dbReference type="PIRSF" id="PIRSF000443">
    <property type="entry name" value="Homoser_Ac_trans"/>
    <property type="match status" value="1"/>
</dbReference>
<evidence type="ECO:0000259" key="3">
    <source>
        <dbReference type="Pfam" id="PF00561"/>
    </source>
</evidence>
<feature type="active site" evidence="2">
    <location>
        <position position="338"/>
    </location>
</feature>
<dbReference type="GO" id="GO:0016787">
    <property type="term" value="F:hydrolase activity"/>
    <property type="evidence" value="ECO:0007669"/>
    <property type="project" value="UniProtKB-KW"/>
</dbReference>
<dbReference type="InterPro" id="IPR008220">
    <property type="entry name" value="HAT_MetX-like"/>
</dbReference>
<keyword evidence="5" id="KW-1185">Reference proteome</keyword>
<feature type="domain" description="AB hydrolase-1" evidence="3">
    <location>
        <begin position="111"/>
        <end position="340"/>
    </location>
</feature>
<dbReference type="RefSeq" id="WP_163950323.1">
    <property type="nucleotide sequence ID" value="NZ_JAAFZH010000006.1"/>
</dbReference>
<dbReference type="PANTHER" id="PTHR32268:SF11">
    <property type="entry name" value="HOMOSERINE O-ACETYLTRANSFERASE"/>
    <property type="match status" value="1"/>
</dbReference>
<name>A0A6L9LA72_9BACT</name>
<keyword evidence="1" id="KW-0808">Transferase</keyword>
<sequence length="358" mass="39830">MVITNLRSKSKNVALLAYQLKVASMYRYQSRQLFFAFIYLFVVSPAIAQQRFVELGNFQLESGQVIQNCRLGYRTFGRLNANRSNAILVPTWFGGTSQQKAFVANPGGIADSTQYFTIVVDALGNGVSSSPSNSAAQAGAQFPQFTIRDMVRSEYELVTKHLGLTHLFAVMGISMGGMQSFEWMVSYPDFMDKVVPIVGTPKQSSYDRLFWGTQLTILERGSFSPESMKTVGDLHELNLTTPGYFMGHLKPEDEPSFVQQKENGYANTNPYNWASQLRAMIGQDIYRGKSMAELKATIKANLMIIVAKQDHMVTPGMATELATFLHVPFVELTGECGHLATSCEEDNVKKAVRGFLNK</sequence>
<feature type="active site" evidence="2">
    <location>
        <position position="310"/>
    </location>
</feature>
<gene>
    <name evidence="4" type="ORF">GK108_15970</name>
</gene>
<evidence type="ECO:0000313" key="5">
    <source>
        <dbReference type="Proteomes" id="UP000474175"/>
    </source>
</evidence>
<dbReference type="InterPro" id="IPR000073">
    <property type="entry name" value="AB_hydrolase_1"/>
</dbReference>
<proteinExistence type="predicted"/>